<feature type="domain" description="Oxidoreductase-like" evidence="2">
    <location>
        <begin position="128"/>
        <end position="171"/>
    </location>
</feature>
<evidence type="ECO:0000313" key="4">
    <source>
        <dbReference type="Proteomes" id="UP001165063"/>
    </source>
</evidence>
<sequence>MNRIFVNHALSIPKRSYSTTNKATKADYYRLKAKLNHQKDPSIRAKEIEEAAAYNPFKASTTTVRPRRRKSPNNTSTDDKISQSMTFDTRITPGKNPDFDKVFGYSGNKNKSTKSSRRDVSYRENIRTICGLKVPQRPIEPDTCCMSGCVNCVWELFEDDMQEWRQITNEAVDRLVAQGDNVVELWPKGFDPPPKQLPDKYIPLELRKVKGKHEVKNEMPLGLEVFAKFEKMKKAKKAASSTAATTGNTTTSSQERAKI</sequence>
<proteinExistence type="predicted"/>
<dbReference type="InterPro" id="IPR019180">
    <property type="entry name" value="Oxidoreductase-like_N"/>
</dbReference>
<reference evidence="3" key="1">
    <citation type="submission" date="2023-04" db="EMBL/GenBank/DDBJ databases">
        <title>Ambrosiozyma monospora NBRC 1965.</title>
        <authorList>
            <person name="Ichikawa N."/>
            <person name="Sato H."/>
            <person name="Tonouchi N."/>
        </authorList>
    </citation>
    <scope>NUCLEOTIDE SEQUENCE</scope>
    <source>
        <strain evidence="3">NBRC 1965</strain>
    </source>
</reference>
<feature type="compositionally biased region" description="Polar residues" evidence="1">
    <location>
        <begin position="72"/>
        <end position="89"/>
    </location>
</feature>
<name>A0A9W6Z549_AMBMO</name>
<dbReference type="PANTHER" id="PTHR21193:SF3">
    <property type="entry name" value="OXIDOREDUCTASE-LIKE DOMAIN-CONTAINING PROTEIN 1"/>
    <property type="match status" value="1"/>
</dbReference>
<gene>
    <name evidence="3" type="ORF">Amon01_000675600</name>
</gene>
<keyword evidence="4" id="KW-1185">Reference proteome</keyword>
<dbReference type="GO" id="GO:0005739">
    <property type="term" value="C:mitochondrion"/>
    <property type="evidence" value="ECO:0007669"/>
    <property type="project" value="TreeGrafter"/>
</dbReference>
<dbReference type="Pfam" id="PF09791">
    <property type="entry name" value="Oxidored-like"/>
    <property type="match status" value="1"/>
</dbReference>
<feature type="region of interest" description="Disordered" evidence="1">
    <location>
        <begin position="58"/>
        <end position="118"/>
    </location>
</feature>
<feature type="compositionally biased region" description="Low complexity" evidence="1">
    <location>
        <begin position="238"/>
        <end position="253"/>
    </location>
</feature>
<organism evidence="3 4">
    <name type="scientific">Ambrosiozyma monospora</name>
    <name type="common">Yeast</name>
    <name type="synonym">Endomycopsis monosporus</name>
    <dbReference type="NCBI Taxonomy" id="43982"/>
    <lineage>
        <taxon>Eukaryota</taxon>
        <taxon>Fungi</taxon>
        <taxon>Dikarya</taxon>
        <taxon>Ascomycota</taxon>
        <taxon>Saccharomycotina</taxon>
        <taxon>Pichiomycetes</taxon>
        <taxon>Pichiales</taxon>
        <taxon>Pichiaceae</taxon>
        <taxon>Ambrosiozyma</taxon>
    </lineage>
</organism>
<dbReference type="OrthoDB" id="10064411at2759"/>
<evidence type="ECO:0000256" key="1">
    <source>
        <dbReference type="SAM" id="MobiDB-lite"/>
    </source>
</evidence>
<evidence type="ECO:0000259" key="2">
    <source>
        <dbReference type="Pfam" id="PF09791"/>
    </source>
</evidence>
<evidence type="ECO:0000313" key="3">
    <source>
        <dbReference type="EMBL" id="GMG44575.1"/>
    </source>
</evidence>
<dbReference type="PANTHER" id="PTHR21193">
    <property type="entry name" value="OXIDOREDUCTASE-LIKE DOMAIN-CONTAINING PROTEIN 1"/>
    <property type="match status" value="1"/>
</dbReference>
<dbReference type="InterPro" id="IPR039251">
    <property type="entry name" value="OXLD1"/>
</dbReference>
<dbReference type="Proteomes" id="UP001165063">
    <property type="component" value="Unassembled WGS sequence"/>
</dbReference>
<protein>
    <submittedName>
        <fullName evidence="3">Unnamed protein product</fullName>
    </submittedName>
</protein>
<dbReference type="EMBL" id="BSXU01004484">
    <property type="protein sequence ID" value="GMG44575.1"/>
    <property type="molecule type" value="Genomic_DNA"/>
</dbReference>
<dbReference type="AlphaFoldDB" id="A0A9W6Z549"/>
<accession>A0A9W6Z549</accession>
<comment type="caution">
    <text evidence="3">The sequence shown here is derived from an EMBL/GenBank/DDBJ whole genome shotgun (WGS) entry which is preliminary data.</text>
</comment>
<feature type="region of interest" description="Disordered" evidence="1">
    <location>
        <begin position="237"/>
        <end position="259"/>
    </location>
</feature>